<comment type="subcellular location">
    <subcellularLocation>
        <location evidence="1">Membrane</location>
        <topology evidence="1">Multi-pass membrane protein</topology>
    </subcellularLocation>
</comment>
<feature type="transmembrane region" description="Helical" evidence="7">
    <location>
        <begin position="57"/>
        <end position="77"/>
    </location>
</feature>
<keyword evidence="5 7" id="KW-0472">Membrane</keyword>
<feature type="transmembrane region" description="Helical" evidence="7">
    <location>
        <begin position="153"/>
        <end position="171"/>
    </location>
</feature>
<gene>
    <name evidence="8" type="primary">NAT3_1</name>
    <name evidence="8" type="ORF">CK203_007754</name>
</gene>
<dbReference type="PANTHER" id="PTHR11119">
    <property type="entry name" value="XANTHINE-URACIL / VITAMIN C PERMEASE FAMILY MEMBER"/>
    <property type="match status" value="1"/>
</dbReference>
<dbReference type="Pfam" id="PF00860">
    <property type="entry name" value="Xan_ur_permease"/>
    <property type="match status" value="2"/>
</dbReference>
<feature type="compositionally biased region" description="Pro residues" evidence="6">
    <location>
        <begin position="9"/>
        <end position="22"/>
    </location>
</feature>
<feature type="transmembrane region" description="Helical" evidence="7">
    <location>
        <begin position="440"/>
        <end position="459"/>
    </location>
</feature>
<evidence type="ECO:0000256" key="2">
    <source>
        <dbReference type="ARBA" id="ARBA00008821"/>
    </source>
</evidence>
<keyword evidence="4 7" id="KW-1133">Transmembrane helix</keyword>
<dbReference type="GO" id="GO:0022857">
    <property type="term" value="F:transmembrane transporter activity"/>
    <property type="evidence" value="ECO:0007669"/>
    <property type="project" value="InterPro"/>
</dbReference>
<evidence type="ECO:0000256" key="5">
    <source>
        <dbReference type="ARBA" id="ARBA00023136"/>
    </source>
</evidence>
<evidence type="ECO:0000256" key="7">
    <source>
        <dbReference type="SAM" id="Phobius"/>
    </source>
</evidence>
<dbReference type="AlphaFoldDB" id="A0A438K150"/>
<dbReference type="EMBL" id="QGNW01000019">
    <property type="protein sequence ID" value="RVX14930.1"/>
    <property type="molecule type" value="Genomic_DNA"/>
</dbReference>
<feature type="transmembrane region" description="Helical" evidence="7">
    <location>
        <begin position="409"/>
        <end position="428"/>
    </location>
</feature>
<feature type="transmembrane region" description="Helical" evidence="7">
    <location>
        <begin position="215"/>
        <end position="235"/>
    </location>
</feature>
<dbReference type="GO" id="GO:0016020">
    <property type="term" value="C:membrane"/>
    <property type="evidence" value="ECO:0007669"/>
    <property type="project" value="UniProtKB-SubCell"/>
</dbReference>
<feature type="transmembrane region" description="Helical" evidence="7">
    <location>
        <begin position="381"/>
        <end position="403"/>
    </location>
</feature>
<feature type="transmembrane region" description="Helical" evidence="7">
    <location>
        <begin position="112"/>
        <end position="132"/>
    </location>
</feature>
<evidence type="ECO:0000256" key="4">
    <source>
        <dbReference type="ARBA" id="ARBA00022989"/>
    </source>
</evidence>
<evidence type="ECO:0000313" key="8">
    <source>
        <dbReference type="EMBL" id="RVX14930.1"/>
    </source>
</evidence>
<keyword evidence="3 7" id="KW-0812">Transmembrane</keyword>
<comment type="caution">
    <text evidence="8">The sequence shown here is derived from an EMBL/GenBank/DDBJ whole genome shotgun (WGS) entry which is preliminary data.</text>
</comment>
<feature type="transmembrane region" description="Helical" evidence="7">
    <location>
        <begin position="479"/>
        <end position="498"/>
    </location>
</feature>
<feature type="transmembrane region" description="Helical" evidence="7">
    <location>
        <begin position="177"/>
        <end position="194"/>
    </location>
</feature>
<accession>A0A438K150</accession>
<evidence type="ECO:0000313" key="9">
    <source>
        <dbReference type="Proteomes" id="UP000288805"/>
    </source>
</evidence>
<evidence type="ECO:0000256" key="3">
    <source>
        <dbReference type="ARBA" id="ARBA00022692"/>
    </source>
</evidence>
<sequence length="547" mass="59976">MVETASHQAPPPQVARPPPPPLGGSRGPIFPPNEQLHQLHYCIHSNPSWPQAIILAFQHYIVMLGSTVLIASTLVPLMGGNNGDKGRVIQTLLFMAGVNTLLQTLLGARLPTVMGASFAFFIPVMSIVNDFADKTFKSEHERFVYTMRAIQGFFSPVILVPVVCVVGLGLFMRGFPQLANCVEIGLPMLILLVIGQQYLKRIHPRVQLILERFGLLLCVAIIWAFAGILTVAGAYKNAMEQTKRSCRVDHSYLISSSPWIRIPYPFQWGPPVFRASHVFGMMGAALVTSAESTGTFFAAARLAGATPPPPHVLSRSIGLQGISLLLDGLFGAVVGTTASVHLACLDFRVSNSLLLNLVSQITAPFENVGLLGLTHIGSRRVVQISTAFMFFFSIFGKFGAFFASIPLPIFAAIYCVLFGIVAATGISFLQFANSNSMRNLYVLGLSLFLGVSISQYFVSHTTTDGHGPVKTDGGWFNDILNTIFSSPPTVAIIVGTLLDNTLDPRRFHDDRGIQWLVPFHHWKGDSRNEEFYNLPLRINEYMPTRYL</sequence>
<reference evidence="8 9" key="1">
    <citation type="journal article" date="2018" name="PLoS Genet.">
        <title>Population sequencing reveals clonal diversity and ancestral inbreeding in the grapevine cultivar Chardonnay.</title>
        <authorList>
            <person name="Roach M.J."/>
            <person name="Johnson D.L."/>
            <person name="Bohlmann J."/>
            <person name="van Vuuren H.J."/>
            <person name="Jones S.J."/>
            <person name="Pretorius I.S."/>
            <person name="Schmidt S.A."/>
            <person name="Borneman A.R."/>
        </authorList>
    </citation>
    <scope>NUCLEOTIDE SEQUENCE [LARGE SCALE GENOMIC DNA]</scope>
    <source>
        <strain evidence="9">cv. Chardonnay</strain>
        <tissue evidence="8">Leaf</tissue>
    </source>
</reference>
<comment type="similarity">
    <text evidence="2">Belongs to the nucleobase:cation symporter-2 (NCS2) (TC 2.A.40) family.</text>
</comment>
<protein>
    <submittedName>
        <fullName evidence="8">Nucleobase-ascorbate transporter 3</fullName>
    </submittedName>
</protein>
<dbReference type="InterPro" id="IPR006043">
    <property type="entry name" value="NCS2"/>
</dbReference>
<evidence type="ECO:0000256" key="1">
    <source>
        <dbReference type="ARBA" id="ARBA00004141"/>
    </source>
</evidence>
<organism evidence="8 9">
    <name type="scientific">Vitis vinifera</name>
    <name type="common">Grape</name>
    <dbReference type="NCBI Taxonomy" id="29760"/>
    <lineage>
        <taxon>Eukaryota</taxon>
        <taxon>Viridiplantae</taxon>
        <taxon>Streptophyta</taxon>
        <taxon>Embryophyta</taxon>
        <taxon>Tracheophyta</taxon>
        <taxon>Spermatophyta</taxon>
        <taxon>Magnoliopsida</taxon>
        <taxon>eudicotyledons</taxon>
        <taxon>Gunneridae</taxon>
        <taxon>Pentapetalae</taxon>
        <taxon>rosids</taxon>
        <taxon>Vitales</taxon>
        <taxon>Vitaceae</taxon>
        <taxon>Viteae</taxon>
        <taxon>Vitis</taxon>
    </lineage>
</organism>
<dbReference type="Proteomes" id="UP000288805">
    <property type="component" value="Unassembled WGS sequence"/>
</dbReference>
<feature type="region of interest" description="Disordered" evidence="6">
    <location>
        <begin position="1"/>
        <end position="29"/>
    </location>
</feature>
<evidence type="ECO:0000256" key="6">
    <source>
        <dbReference type="SAM" id="MobiDB-lite"/>
    </source>
</evidence>
<proteinExistence type="inferred from homology"/>
<name>A0A438K150_VITVI</name>